<name>A0A6L9Y603_9BURK</name>
<gene>
    <name evidence="2" type="ORF">F9B74_05465</name>
</gene>
<proteinExistence type="predicted"/>
<dbReference type="Proteomes" id="UP000477651">
    <property type="component" value="Unassembled WGS sequence"/>
</dbReference>
<reference evidence="2 3" key="1">
    <citation type="submission" date="2020-02" db="EMBL/GenBank/DDBJ databases">
        <title>Pelistega sp. NLN82 were isolated from wild rodents of the Hainan Island.</title>
        <authorList>
            <person name="Niu N."/>
            <person name="Zhou J."/>
        </authorList>
    </citation>
    <scope>NUCLEOTIDE SEQUENCE [LARGE SCALE GENOMIC DNA]</scope>
    <source>
        <strain evidence="2 3">NLN82</strain>
    </source>
</reference>
<feature type="transmembrane region" description="Helical" evidence="1">
    <location>
        <begin position="297"/>
        <end position="319"/>
    </location>
</feature>
<keyword evidence="1" id="KW-1133">Transmembrane helix</keyword>
<feature type="transmembrane region" description="Helical" evidence="1">
    <location>
        <begin position="42"/>
        <end position="63"/>
    </location>
</feature>
<comment type="caution">
    <text evidence="2">The sequence shown here is derived from an EMBL/GenBank/DDBJ whole genome shotgun (WGS) entry which is preliminary data.</text>
</comment>
<evidence type="ECO:0000313" key="3">
    <source>
        <dbReference type="Proteomes" id="UP000477651"/>
    </source>
</evidence>
<evidence type="ECO:0000313" key="2">
    <source>
        <dbReference type="EMBL" id="NEN75773.1"/>
    </source>
</evidence>
<feature type="transmembrane region" description="Helical" evidence="1">
    <location>
        <begin position="138"/>
        <end position="159"/>
    </location>
</feature>
<dbReference type="AlphaFoldDB" id="A0A6L9Y603"/>
<feature type="transmembrane region" description="Helical" evidence="1">
    <location>
        <begin position="180"/>
        <end position="203"/>
    </location>
</feature>
<keyword evidence="3" id="KW-1185">Reference proteome</keyword>
<dbReference type="RefSeq" id="WP_163764366.1">
    <property type="nucleotide sequence ID" value="NZ_JAAGYR010000009.1"/>
</dbReference>
<feature type="transmembrane region" description="Helical" evidence="1">
    <location>
        <begin position="105"/>
        <end position="126"/>
    </location>
</feature>
<sequence>MIQQNNDDKKGLSIDGVDKQIDRQENDVGADKERLLSIEKNWVFRFFVYFVTILFSLNFIFIIQKDDYRWEFFRSLLDNEKGFSESIPLSLLVAILRTWLHKYPLVIFVCNVFLVFFISAFFVNLVEAFGSRMQTVDMITYVLYGLFILVVIEAVISFYSKSYLQNYLYQKGYKGYFSILGSYIVSLYLVLMATIFVFIRYFPIDTKDLWIMVYQQFLLFLPLVICLAFIRYKLPRLKANSLNLVIFCIIAFLASYFLGDGAQQVFSAPLENISYQEWQQAGESLITLLVPYWGTSYGIANVVLWFLVGEGILFLVLLWQDLVQKSKG</sequence>
<feature type="transmembrane region" description="Helical" evidence="1">
    <location>
        <begin position="242"/>
        <end position="259"/>
    </location>
</feature>
<feature type="transmembrane region" description="Helical" evidence="1">
    <location>
        <begin position="209"/>
        <end position="230"/>
    </location>
</feature>
<keyword evidence="1" id="KW-0472">Membrane</keyword>
<dbReference type="EMBL" id="JAAGYR010000009">
    <property type="protein sequence ID" value="NEN75773.1"/>
    <property type="molecule type" value="Genomic_DNA"/>
</dbReference>
<organism evidence="2 3">
    <name type="scientific">Pelistega ratti</name>
    <dbReference type="NCBI Taxonomy" id="2652177"/>
    <lineage>
        <taxon>Bacteria</taxon>
        <taxon>Pseudomonadati</taxon>
        <taxon>Pseudomonadota</taxon>
        <taxon>Betaproteobacteria</taxon>
        <taxon>Burkholderiales</taxon>
        <taxon>Alcaligenaceae</taxon>
        <taxon>Pelistega</taxon>
    </lineage>
</organism>
<accession>A0A6L9Y603</accession>
<protein>
    <submittedName>
        <fullName evidence="2">Uncharacterized protein</fullName>
    </submittedName>
</protein>
<feature type="transmembrane region" description="Helical" evidence="1">
    <location>
        <begin position="83"/>
        <end position="100"/>
    </location>
</feature>
<evidence type="ECO:0000256" key="1">
    <source>
        <dbReference type="SAM" id="Phobius"/>
    </source>
</evidence>
<keyword evidence="1" id="KW-0812">Transmembrane</keyword>